<dbReference type="EMBL" id="JAJFAZ020000006">
    <property type="protein sequence ID" value="KAI5326229.1"/>
    <property type="molecule type" value="Genomic_DNA"/>
</dbReference>
<reference evidence="1 2" key="1">
    <citation type="journal article" date="2022" name="G3 (Bethesda)">
        <title>Whole-genome sequence and methylome profiling of the almond [Prunus dulcis (Mill.) D.A. Webb] cultivar 'Nonpareil'.</title>
        <authorList>
            <person name="D'Amico-Willman K.M."/>
            <person name="Ouma W.Z."/>
            <person name="Meulia T."/>
            <person name="Sideli G.M."/>
            <person name="Gradziel T.M."/>
            <person name="Fresnedo-Ramirez J."/>
        </authorList>
    </citation>
    <scope>NUCLEOTIDE SEQUENCE [LARGE SCALE GENOMIC DNA]</scope>
    <source>
        <strain evidence="1">Clone GOH B32 T37-40</strain>
    </source>
</reference>
<protein>
    <submittedName>
        <fullName evidence="1">Uncharacterized protein</fullName>
    </submittedName>
</protein>
<name>A0AAD4YYP2_PRUDU</name>
<proteinExistence type="predicted"/>
<gene>
    <name evidence="1" type="ORF">L3X38_035303</name>
</gene>
<sequence length="79" mass="8674">MLRSLEREKGWLRACPAEEVDSGWGGFGQKKEVQQLEAAQARCGVYVTGQARSRFWPEIGPEGDDVIADARLASALPNL</sequence>
<organism evidence="1 2">
    <name type="scientific">Prunus dulcis</name>
    <name type="common">Almond</name>
    <name type="synonym">Amygdalus dulcis</name>
    <dbReference type="NCBI Taxonomy" id="3755"/>
    <lineage>
        <taxon>Eukaryota</taxon>
        <taxon>Viridiplantae</taxon>
        <taxon>Streptophyta</taxon>
        <taxon>Embryophyta</taxon>
        <taxon>Tracheophyta</taxon>
        <taxon>Spermatophyta</taxon>
        <taxon>Magnoliopsida</taxon>
        <taxon>eudicotyledons</taxon>
        <taxon>Gunneridae</taxon>
        <taxon>Pentapetalae</taxon>
        <taxon>rosids</taxon>
        <taxon>fabids</taxon>
        <taxon>Rosales</taxon>
        <taxon>Rosaceae</taxon>
        <taxon>Amygdaloideae</taxon>
        <taxon>Amygdaleae</taxon>
        <taxon>Prunus</taxon>
    </lineage>
</organism>
<keyword evidence="2" id="KW-1185">Reference proteome</keyword>
<dbReference type="AlphaFoldDB" id="A0AAD4YYP2"/>
<evidence type="ECO:0000313" key="2">
    <source>
        <dbReference type="Proteomes" id="UP001054821"/>
    </source>
</evidence>
<comment type="caution">
    <text evidence="1">The sequence shown here is derived from an EMBL/GenBank/DDBJ whole genome shotgun (WGS) entry which is preliminary data.</text>
</comment>
<accession>A0AAD4YYP2</accession>
<evidence type="ECO:0000313" key="1">
    <source>
        <dbReference type="EMBL" id="KAI5326229.1"/>
    </source>
</evidence>
<dbReference type="Proteomes" id="UP001054821">
    <property type="component" value="Chromosome 6"/>
</dbReference>